<sequence length="159" mass="17841">MFPVFVLQRNLWLGILISRLIQSTPLQTIEGIEKGLSINQRNSKVKSEVQAAIVSKQAKDWQYAKQLKGEIPFENLDTADLKAHLTEPSFQKEIKGRSRAEHTSLASLLNNEKSFQEVRKTKCSSETEKTVISGVSEFSAAQDSSEVDAQVSLKHRLDI</sequence>
<protein>
    <submittedName>
        <fullName evidence="2">Expressed protein</fullName>
    </submittedName>
</protein>
<dbReference type="Proteomes" id="UP001153365">
    <property type="component" value="Unassembled WGS sequence"/>
</dbReference>
<reference evidence="2" key="1">
    <citation type="submission" date="2022-06" db="EMBL/GenBank/DDBJ databases">
        <authorList>
            <consortium name="SYNGENTA / RWTH Aachen University"/>
        </authorList>
    </citation>
    <scope>NUCLEOTIDE SEQUENCE</scope>
</reference>
<accession>A0AAV0AS49</accession>
<feature type="chain" id="PRO_5043415226" evidence="1">
    <location>
        <begin position="24"/>
        <end position="159"/>
    </location>
</feature>
<keyword evidence="1" id="KW-0732">Signal</keyword>
<evidence type="ECO:0000313" key="2">
    <source>
        <dbReference type="EMBL" id="CAH7671287.1"/>
    </source>
</evidence>
<name>A0AAV0AS49_PHAPC</name>
<comment type="caution">
    <text evidence="2">The sequence shown here is derived from an EMBL/GenBank/DDBJ whole genome shotgun (WGS) entry which is preliminary data.</text>
</comment>
<evidence type="ECO:0000256" key="1">
    <source>
        <dbReference type="SAM" id="SignalP"/>
    </source>
</evidence>
<organism evidence="2 3">
    <name type="scientific">Phakopsora pachyrhizi</name>
    <name type="common">Asian soybean rust disease fungus</name>
    <dbReference type="NCBI Taxonomy" id="170000"/>
    <lineage>
        <taxon>Eukaryota</taxon>
        <taxon>Fungi</taxon>
        <taxon>Dikarya</taxon>
        <taxon>Basidiomycota</taxon>
        <taxon>Pucciniomycotina</taxon>
        <taxon>Pucciniomycetes</taxon>
        <taxon>Pucciniales</taxon>
        <taxon>Phakopsoraceae</taxon>
        <taxon>Phakopsora</taxon>
    </lineage>
</organism>
<dbReference type="AlphaFoldDB" id="A0AAV0AS49"/>
<keyword evidence="3" id="KW-1185">Reference proteome</keyword>
<evidence type="ECO:0000313" key="3">
    <source>
        <dbReference type="Proteomes" id="UP001153365"/>
    </source>
</evidence>
<dbReference type="EMBL" id="CALTRL010001167">
    <property type="protein sequence ID" value="CAH7671287.1"/>
    <property type="molecule type" value="Genomic_DNA"/>
</dbReference>
<gene>
    <name evidence="2" type="ORF">PPACK8108_LOCUS6056</name>
</gene>
<feature type="signal peptide" evidence="1">
    <location>
        <begin position="1"/>
        <end position="23"/>
    </location>
</feature>
<proteinExistence type="predicted"/>